<dbReference type="InterPro" id="IPR029044">
    <property type="entry name" value="Nucleotide-diphossugar_trans"/>
</dbReference>
<dbReference type="CDD" id="cd00761">
    <property type="entry name" value="Glyco_tranf_GTA_type"/>
    <property type="match status" value="1"/>
</dbReference>
<reference evidence="2" key="1">
    <citation type="submission" date="2022-10" db="EMBL/GenBank/DDBJ databases">
        <title>Hoeflea sp. G2-23, isolated from marine algae.</title>
        <authorList>
            <person name="Kristyanto S."/>
            <person name="Kim J.M."/>
            <person name="Jeon C.O."/>
        </authorList>
    </citation>
    <scope>NUCLEOTIDE SEQUENCE</scope>
    <source>
        <strain evidence="2">G2-23</strain>
    </source>
</reference>
<dbReference type="Proteomes" id="UP001073227">
    <property type="component" value="Unassembled WGS sequence"/>
</dbReference>
<dbReference type="SUPFAM" id="SSF53448">
    <property type="entry name" value="Nucleotide-diphospho-sugar transferases"/>
    <property type="match status" value="1"/>
</dbReference>
<dbReference type="InterPro" id="IPR001173">
    <property type="entry name" value="Glyco_trans_2-like"/>
</dbReference>
<evidence type="ECO:0000259" key="1">
    <source>
        <dbReference type="Pfam" id="PF00535"/>
    </source>
</evidence>
<dbReference type="Pfam" id="PF00535">
    <property type="entry name" value="Glycos_transf_2"/>
    <property type="match status" value="1"/>
</dbReference>
<keyword evidence="3" id="KW-1185">Reference proteome</keyword>
<organism evidence="2 3">
    <name type="scientific">Hoeflea algicola</name>
    <dbReference type="NCBI Taxonomy" id="2983763"/>
    <lineage>
        <taxon>Bacteria</taxon>
        <taxon>Pseudomonadati</taxon>
        <taxon>Pseudomonadota</taxon>
        <taxon>Alphaproteobacteria</taxon>
        <taxon>Hyphomicrobiales</taxon>
        <taxon>Rhizobiaceae</taxon>
        <taxon>Hoeflea</taxon>
    </lineage>
</organism>
<proteinExistence type="predicted"/>
<dbReference type="RefSeq" id="WP_267654724.1">
    <property type="nucleotide sequence ID" value="NZ_JAOVZR010000001.1"/>
</dbReference>
<protein>
    <submittedName>
        <fullName evidence="2">Glycosyltransferase</fullName>
    </submittedName>
</protein>
<dbReference type="EMBL" id="JAOVZR010000001">
    <property type="protein sequence ID" value="MCY0149223.1"/>
    <property type="molecule type" value="Genomic_DNA"/>
</dbReference>
<accession>A0ABT3ZC52</accession>
<feature type="domain" description="Glycosyltransferase 2-like" evidence="1">
    <location>
        <begin position="7"/>
        <end position="106"/>
    </location>
</feature>
<dbReference type="PANTHER" id="PTHR22916:SF3">
    <property type="entry name" value="UDP-GLCNAC:BETAGAL BETA-1,3-N-ACETYLGLUCOSAMINYLTRANSFERASE-LIKE PROTEIN 1"/>
    <property type="match status" value="1"/>
</dbReference>
<name>A0ABT3ZC52_9HYPH</name>
<evidence type="ECO:0000313" key="3">
    <source>
        <dbReference type="Proteomes" id="UP001073227"/>
    </source>
</evidence>
<dbReference type="Gene3D" id="3.90.550.10">
    <property type="entry name" value="Spore Coat Polysaccharide Biosynthesis Protein SpsA, Chain A"/>
    <property type="match status" value="1"/>
</dbReference>
<sequence length="296" mass="31598">MRLPSLSVIIPSYNRPTSTLAAVRSVIEQDVECEIIAVDDASTGPDELAKLLAGEPRVRCVRRKTNGGAGAARNTGLSLASHDLVTFLDSDDWMLPGTLAPRLRHAVSAGFGDPEARVIHACGWLETGGKGRERYPRPAATRGDFFSACWFAPGSAILAPATLFRPPDGAFDEALRRLEDYELFARLAVGGLTLASQPIRGVAINTENSVRNDEVLIAAERIAEKFAVLRASGLIGVAEVRAARAYLDYERAAVFSRSGKSARALAALARSWLNKPRTSRFPGPGWDKSAGGGVSG</sequence>
<gene>
    <name evidence="2" type="ORF">OEG84_16285</name>
</gene>
<dbReference type="PANTHER" id="PTHR22916">
    <property type="entry name" value="GLYCOSYLTRANSFERASE"/>
    <property type="match status" value="1"/>
</dbReference>
<evidence type="ECO:0000313" key="2">
    <source>
        <dbReference type="EMBL" id="MCY0149223.1"/>
    </source>
</evidence>
<comment type="caution">
    <text evidence="2">The sequence shown here is derived from an EMBL/GenBank/DDBJ whole genome shotgun (WGS) entry which is preliminary data.</text>
</comment>